<dbReference type="RefSeq" id="WP_072409081.1">
    <property type="nucleotide sequence ID" value="NZ_FPKW01000005.1"/>
</dbReference>
<dbReference type="STRING" id="1612149.SAMN05216324_10589"/>
<proteinExistence type="predicted"/>
<name>A0A1K2IP44_9FLAO</name>
<evidence type="ECO:0000313" key="1">
    <source>
        <dbReference type="EMBL" id="SFZ93467.1"/>
    </source>
</evidence>
<reference evidence="2" key="1">
    <citation type="submission" date="2016-10" db="EMBL/GenBank/DDBJ databases">
        <authorList>
            <person name="Varghese N."/>
            <person name="Submissions S."/>
        </authorList>
    </citation>
    <scope>NUCLEOTIDE SEQUENCE [LARGE SCALE GENOMIC DNA]</scope>
    <source>
        <strain evidence="2">SUR2</strain>
    </source>
</reference>
<dbReference type="OrthoDB" id="9889032at2"/>
<dbReference type="EMBL" id="FPKW01000005">
    <property type="protein sequence ID" value="SFZ93467.1"/>
    <property type="molecule type" value="Genomic_DNA"/>
</dbReference>
<evidence type="ECO:0008006" key="3">
    <source>
        <dbReference type="Google" id="ProtNLM"/>
    </source>
</evidence>
<organism evidence="1 2">
    <name type="scientific">Chryseobacterium limigenitum</name>
    <dbReference type="NCBI Taxonomy" id="1612149"/>
    <lineage>
        <taxon>Bacteria</taxon>
        <taxon>Pseudomonadati</taxon>
        <taxon>Bacteroidota</taxon>
        <taxon>Flavobacteriia</taxon>
        <taxon>Flavobacteriales</taxon>
        <taxon>Weeksellaceae</taxon>
        <taxon>Chryseobacterium group</taxon>
        <taxon>Chryseobacterium</taxon>
    </lineage>
</organism>
<dbReference type="Proteomes" id="UP000182034">
    <property type="component" value="Unassembled WGS sequence"/>
</dbReference>
<accession>A0A1K2IP44</accession>
<protein>
    <recommendedName>
        <fullName evidence="3">Natural product</fullName>
    </recommendedName>
</protein>
<evidence type="ECO:0000313" key="2">
    <source>
        <dbReference type="Proteomes" id="UP000182034"/>
    </source>
</evidence>
<dbReference type="AlphaFoldDB" id="A0A1K2IP44"/>
<keyword evidence="2" id="KW-1185">Reference proteome</keyword>
<sequence>MKQQKKLKKLVLNKEKIDTIVKGEEKSIKGGFFGSRVLCTQTNADVGCTSHTSCNGSGHSPGSGTVFCDVF</sequence>
<gene>
    <name evidence="1" type="ORF">SAMN05216324_10589</name>
</gene>